<comment type="subcellular location">
    <subcellularLocation>
        <location evidence="1">Cell membrane</location>
        <topology evidence="1">Lipid-anchor</topology>
    </subcellularLocation>
</comment>
<dbReference type="Gene3D" id="3.40.50.2300">
    <property type="match status" value="2"/>
</dbReference>
<dbReference type="PANTHER" id="PTHR34296">
    <property type="entry name" value="TRANSCRIPTIONAL ACTIVATOR PROTEIN MED"/>
    <property type="match status" value="1"/>
</dbReference>
<keyword evidence="9" id="KW-1185">Reference proteome</keyword>
<keyword evidence="4" id="KW-0732">Signal</keyword>
<dbReference type="CDD" id="cd06354">
    <property type="entry name" value="PBP1_PrnA-like"/>
    <property type="match status" value="1"/>
</dbReference>
<dbReference type="InterPro" id="IPR028082">
    <property type="entry name" value="Peripla_BP_I"/>
</dbReference>
<evidence type="ECO:0000256" key="6">
    <source>
        <dbReference type="ARBA" id="ARBA00023288"/>
    </source>
</evidence>
<dbReference type="STRING" id="1319815.HMPREF0202_02670"/>
<comment type="similarity">
    <text evidence="2">Belongs to the BMP lipoprotein family.</text>
</comment>
<dbReference type="InterPro" id="IPR003760">
    <property type="entry name" value="PnrA-like"/>
</dbReference>
<evidence type="ECO:0000256" key="3">
    <source>
        <dbReference type="ARBA" id="ARBA00022475"/>
    </source>
</evidence>
<dbReference type="RefSeq" id="WP_023052198.1">
    <property type="nucleotide sequence ID" value="NZ_CP173065.2"/>
</dbReference>
<keyword evidence="5" id="KW-0472">Membrane</keyword>
<dbReference type="SUPFAM" id="SSF53822">
    <property type="entry name" value="Periplasmic binding protein-like I"/>
    <property type="match status" value="1"/>
</dbReference>
<dbReference type="HOGENOM" id="CLU_038813_0_0_0"/>
<accession>U7V3N8</accession>
<dbReference type="eggNOG" id="COG1744">
    <property type="taxonomic scope" value="Bacteria"/>
</dbReference>
<dbReference type="EMBL" id="AXZF01000144">
    <property type="protein sequence ID" value="ERT66322.1"/>
    <property type="molecule type" value="Genomic_DNA"/>
</dbReference>
<reference evidence="8 9" key="1">
    <citation type="submission" date="2013-08" db="EMBL/GenBank/DDBJ databases">
        <authorList>
            <person name="Weinstock G."/>
            <person name="Sodergren E."/>
            <person name="Wylie T."/>
            <person name="Fulton L."/>
            <person name="Fulton R."/>
            <person name="Fronick C."/>
            <person name="O'Laughlin M."/>
            <person name="Godfrey J."/>
            <person name="Miner T."/>
            <person name="Herter B."/>
            <person name="Appelbaum E."/>
            <person name="Cordes M."/>
            <person name="Lek S."/>
            <person name="Wollam A."/>
            <person name="Pepin K.H."/>
            <person name="Palsikar V.B."/>
            <person name="Mitreva M."/>
            <person name="Wilson R.K."/>
        </authorList>
    </citation>
    <scope>NUCLEOTIDE SEQUENCE [LARGE SCALE GENOMIC DNA]</scope>
    <source>
        <strain evidence="8 9">ATCC BAA-474</strain>
    </source>
</reference>
<comment type="caution">
    <text evidence="8">The sequence shown here is derived from an EMBL/GenBank/DDBJ whole genome shotgun (WGS) entry which is preliminary data.</text>
</comment>
<sequence length="322" mass="35659">MKNIFKFLLIVFIVFTWQKTESFANIKVGLVLSTGGLGDKSFNDSAYRGLEMAKKDLGIDFKYVEPKSSLEDEEFLREYADAEYDFIIGVGFPMKDAVENVARDYPEIKFAMIDNTTNEKNIKNLLFKENEGSFLMGALAAMMSKNHVIGFVGGIDMPLINKFKNGYEQGAKYINPNIKILSAYIGGTTAFNDPLKANEMATLQIKQGADVLYHAAGGSGLGVLEAAKDNNIYAIGVDSDQDDFIKGTVLTSMMKNVDIAVYNTVKSILNNEFQGGDSYYGLSENGVGTTDFRNTKEIIGDENLKKLEVIIEKIKLNEIIIK</sequence>
<evidence type="ECO:0000256" key="4">
    <source>
        <dbReference type="ARBA" id="ARBA00022729"/>
    </source>
</evidence>
<dbReference type="AlphaFoldDB" id="U7V3N8"/>
<evidence type="ECO:0000256" key="5">
    <source>
        <dbReference type="ARBA" id="ARBA00023136"/>
    </source>
</evidence>
<evidence type="ECO:0000313" key="9">
    <source>
        <dbReference type="Proteomes" id="UP000017081"/>
    </source>
</evidence>
<proteinExistence type="inferred from homology"/>
<dbReference type="InterPro" id="IPR050957">
    <property type="entry name" value="BMP_lipoprotein"/>
</dbReference>
<dbReference type="Pfam" id="PF02608">
    <property type="entry name" value="Bmp"/>
    <property type="match status" value="1"/>
</dbReference>
<keyword evidence="6" id="KW-0449">Lipoprotein</keyword>
<dbReference type="PANTHER" id="PTHR34296:SF2">
    <property type="entry name" value="ABC TRANSPORTER GUANOSINE-BINDING PROTEIN NUPN"/>
    <property type="match status" value="1"/>
</dbReference>
<organism evidence="8 9">
    <name type="scientific">Cetobacterium somerae ATCC BAA-474</name>
    <dbReference type="NCBI Taxonomy" id="1319815"/>
    <lineage>
        <taxon>Bacteria</taxon>
        <taxon>Fusobacteriati</taxon>
        <taxon>Fusobacteriota</taxon>
        <taxon>Fusobacteriia</taxon>
        <taxon>Fusobacteriales</taxon>
        <taxon>Fusobacteriaceae</taxon>
        <taxon>Cetobacterium</taxon>
    </lineage>
</organism>
<dbReference type="GO" id="GO:0005886">
    <property type="term" value="C:plasma membrane"/>
    <property type="evidence" value="ECO:0007669"/>
    <property type="project" value="UniProtKB-SubCell"/>
</dbReference>
<evidence type="ECO:0000256" key="1">
    <source>
        <dbReference type="ARBA" id="ARBA00004193"/>
    </source>
</evidence>
<evidence type="ECO:0000256" key="2">
    <source>
        <dbReference type="ARBA" id="ARBA00008610"/>
    </source>
</evidence>
<protein>
    <submittedName>
        <fullName evidence="8">Basic membrane protein</fullName>
    </submittedName>
</protein>
<name>U7V3N8_9FUSO</name>
<dbReference type="Proteomes" id="UP000017081">
    <property type="component" value="Unassembled WGS sequence"/>
</dbReference>
<gene>
    <name evidence="8" type="ORF">HMPREF0202_02670</name>
</gene>
<evidence type="ECO:0000259" key="7">
    <source>
        <dbReference type="Pfam" id="PF02608"/>
    </source>
</evidence>
<feature type="domain" description="ABC transporter substrate-binding protein PnrA-like" evidence="7">
    <location>
        <begin position="28"/>
        <end position="322"/>
    </location>
</feature>
<evidence type="ECO:0000313" key="8">
    <source>
        <dbReference type="EMBL" id="ERT66322.1"/>
    </source>
</evidence>
<keyword evidence="3" id="KW-1003">Cell membrane</keyword>